<organism evidence="2 3">
    <name type="scientific">Micromonospora aurantiaca</name>
    <name type="common">nom. illeg.</name>
    <dbReference type="NCBI Taxonomy" id="47850"/>
    <lineage>
        <taxon>Bacteria</taxon>
        <taxon>Bacillati</taxon>
        <taxon>Actinomycetota</taxon>
        <taxon>Actinomycetes</taxon>
        <taxon>Micromonosporales</taxon>
        <taxon>Micromonosporaceae</taxon>
        <taxon>Micromonospora</taxon>
    </lineage>
</organism>
<gene>
    <name evidence="2" type="ORF">F6X54_31000</name>
</gene>
<reference evidence="2 3" key="1">
    <citation type="submission" date="2019-09" db="EMBL/GenBank/DDBJ databases">
        <title>High taxonomic diversity of Micromonospora strains isolated from Medicago sativa nodules in different geographical locations.</title>
        <authorList>
            <person name="Martinez-Hidalgo P."/>
            <person name="Flores-Felix J.D."/>
            <person name="Velazquez E."/>
            <person name="Brau L."/>
            <person name="Trujillo M.E."/>
            <person name="Martinez-Molina E."/>
        </authorList>
    </citation>
    <scope>NUCLEOTIDE SEQUENCE [LARGE SCALE GENOMIC DNA]</scope>
    <source>
        <strain evidence="2 3">ALFB5</strain>
    </source>
</reference>
<dbReference type="EMBL" id="WAAR01000234">
    <property type="protein sequence ID" value="KAB1102704.1"/>
    <property type="molecule type" value="Genomic_DNA"/>
</dbReference>
<dbReference type="Pfam" id="PF02585">
    <property type="entry name" value="PIG-L"/>
    <property type="match status" value="1"/>
</dbReference>
<dbReference type="Gene3D" id="3.40.50.10320">
    <property type="entry name" value="LmbE-like"/>
    <property type="match status" value="1"/>
</dbReference>
<keyword evidence="3" id="KW-1185">Reference proteome</keyword>
<dbReference type="InterPro" id="IPR003737">
    <property type="entry name" value="GlcNAc_PI_deacetylase-related"/>
</dbReference>
<protein>
    <submittedName>
        <fullName evidence="2">PIG-L family deacetylase</fullName>
    </submittedName>
</protein>
<dbReference type="RefSeq" id="WP_151015998.1">
    <property type="nucleotide sequence ID" value="NZ_WAAR01000234.1"/>
</dbReference>
<dbReference type="SUPFAM" id="SSF102588">
    <property type="entry name" value="LmbE-like"/>
    <property type="match status" value="1"/>
</dbReference>
<keyword evidence="1" id="KW-0862">Zinc</keyword>
<accession>A0ABQ6U7B3</accession>
<evidence type="ECO:0000313" key="2">
    <source>
        <dbReference type="EMBL" id="KAB1102704.1"/>
    </source>
</evidence>
<name>A0ABQ6U7B3_9ACTN</name>
<evidence type="ECO:0000313" key="3">
    <source>
        <dbReference type="Proteomes" id="UP000471364"/>
    </source>
</evidence>
<sequence length="238" mass="26087">MVPHGSSERVLIVAAHADDEILGAGGTLALHKAYGDSLFVLVLSASSVSRTKPERDPESISHRGNCAARVARMYDAQLHIATFPDNSFDVVPQLEISKAIEQVVHGFGPTIVYTHSLADLSRDHELTARATAIATRPIPGSTVRLVLGFEVRSATEWGVGRDFHPNWFVPLTAAAVEMKMSALRVYESEMRDWPHTRSLDAIDAIMKVRGSQIGAEAAEAFELMRYVARPEFRRPIGS</sequence>
<comment type="caution">
    <text evidence="2">The sequence shown here is derived from an EMBL/GenBank/DDBJ whole genome shotgun (WGS) entry which is preliminary data.</text>
</comment>
<evidence type="ECO:0000256" key="1">
    <source>
        <dbReference type="ARBA" id="ARBA00022833"/>
    </source>
</evidence>
<proteinExistence type="predicted"/>
<dbReference type="InterPro" id="IPR024078">
    <property type="entry name" value="LmbE-like_dom_sf"/>
</dbReference>
<dbReference type="Proteomes" id="UP000471364">
    <property type="component" value="Unassembled WGS sequence"/>
</dbReference>